<evidence type="ECO:0000256" key="1">
    <source>
        <dbReference type="ARBA" id="ARBA00004328"/>
    </source>
</evidence>
<evidence type="ECO:0000256" key="2">
    <source>
        <dbReference type="ARBA" id="ARBA00022581"/>
    </source>
</evidence>
<evidence type="ECO:0000256" key="4">
    <source>
        <dbReference type="ARBA" id="ARBA00022844"/>
    </source>
</evidence>
<dbReference type="GO" id="GO:0039666">
    <property type="term" value="P:virion attachment to host cell pilus"/>
    <property type="evidence" value="ECO:0007669"/>
    <property type="project" value="UniProtKB-KW"/>
</dbReference>
<keyword evidence="4" id="KW-0946">Virion</keyword>
<evidence type="ECO:0000313" key="8">
    <source>
        <dbReference type="EMBL" id="QDH89235.1"/>
    </source>
</evidence>
<accession>A0A514D6L5</accession>
<dbReference type="Pfam" id="PF03863">
    <property type="entry name" value="Phage_mat-A"/>
    <property type="match status" value="1"/>
</dbReference>
<keyword evidence="5" id="KW-1175">Viral attachment to host cell pilus</keyword>
<keyword evidence="2" id="KW-0945">Host-virus interaction</keyword>
<dbReference type="GO" id="GO:0044423">
    <property type="term" value="C:virion component"/>
    <property type="evidence" value="ECO:0007669"/>
    <property type="project" value="UniProtKB-KW"/>
</dbReference>
<proteinExistence type="inferred from homology"/>
<keyword evidence="6" id="KW-1160">Virus entry into host cell</keyword>
<evidence type="ECO:0008006" key="9">
    <source>
        <dbReference type="Google" id="ProtNLM"/>
    </source>
</evidence>
<gene>
    <name evidence="8" type="ORF">H2Rhizo31581_000004</name>
</gene>
<protein>
    <recommendedName>
        <fullName evidence="9">Maturation</fullName>
    </recommendedName>
</protein>
<evidence type="ECO:0000256" key="3">
    <source>
        <dbReference type="ARBA" id="ARBA00022804"/>
    </source>
</evidence>
<evidence type="ECO:0000256" key="5">
    <source>
        <dbReference type="ARBA" id="ARBA00023104"/>
    </source>
</evidence>
<name>A0A514D6L5_9VIRU</name>
<organism evidence="8">
    <name type="scientific">Leviviridae sp</name>
    <dbReference type="NCBI Taxonomy" id="2027243"/>
    <lineage>
        <taxon>Viruses</taxon>
        <taxon>Riboviria</taxon>
        <taxon>Orthornavirae</taxon>
        <taxon>Lenarviricota</taxon>
        <taxon>Leviviricetes</taxon>
        <taxon>Norzivirales</taxon>
        <taxon>Fiersviridae</taxon>
    </lineage>
</organism>
<evidence type="ECO:0000256" key="7">
    <source>
        <dbReference type="ARBA" id="ARBA00035110"/>
    </source>
</evidence>
<reference evidence="8" key="1">
    <citation type="submission" date="2019-05" db="EMBL/GenBank/DDBJ databases">
        <title>Metatranscriptomic reconstruction reveals RNA viruses with the potential to shape carbon cycling in soil.</title>
        <authorList>
            <person name="Starr E.P."/>
            <person name="Nuccio E."/>
            <person name="Pett-Ridge J."/>
            <person name="Banfield J.F."/>
            <person name="Firestone M.K."/>
        </authorList>
    </citation>
    <scope>NUCLEOTIDE SEQUENCE</scope>
    <source>
        <strain evidence="8">H2_Rhizo_31_scaffold_581</strain>
    </source>
</reference>
<comment type="subcellular location">
    <subcellularLocation>
        <location evidence="1">Virion</location>
    </subcellularLocation>
</comment>
<comment type="similarity">
    <text evidence="7">Belongs to the Leviviricetes maturation protein family.</text>
</comment>
<sequence length="425" mass="47455">MAKNYSYGERWRTRSVLTQVVLNPPSQTTSLPTDGGFTTSKSRFVSANLANWRYRIAAGQNATTQLVGDFGEVKRSPTLVQARSSDGNVFESFWGFPLSFQPPASVPAADLTKSDNLALASFLKKARGKLTAFNGGQFIGELRETIQAIRHPAESFRRGISDYVRVVRQRSRKVRENSPEIVVRATRRMVSGTWLEFQYGWKPLVSDIEDALQAASRLAEPLGFEKQFVTNDRKGSVVRSNTNFPASQGIAVGGNIARFLYGYNLSTMVNTRYYGVVRLDLPDQTVGAASFQLGLDTYNFVPTLWELIPYSFLVDYFTNIGDIISCLTFPTAKLAWVSKTTYSERSAVINDFQKASLVAGTRFEKWEPGTFENKVVHVERDTYGGSLVPSLVLEVPGGRSLKWLNIAALADQRRLFQTRNFANLE</sequence>
<evidence type="ECO:0000256" key="6">
    <source>
        <dbReference type="ARBA" id="ARBA00023296"/>
    </source>
</evidence>
<keyword evidence="3" id="KW-1161">Viral attachment to host cell</keyword>
<dbReference type="EMBL" id="MN034708">
    <property type="protein sequence ID" value="QDH89235.1"/>
    <property type="molecule type" value="Genomic_RNA"/>
</dbReference>
<dbReference type="InterPro" id="IPR005563">
    <property type="entry name" value="A_protein"/>
</dbReference>